<feature type="transmembrane region" description="Helical" evidence="5">
    <location>
        <begin position="379"/>
        <end position="398"/>
    </location>
</feature>
<evidence type="ECO:0000256" key="3">
    <source>
        <dbReference type="ARBA" id="ARBA00022989"/>
    </source>
</evidence>
<dbReference type="SUPFAM" id="SSF103473">
    <property type="entry name" value="MFS general substrate transporter"/>
    <property type="match status" value="1"/>
</dbReference>
<evidence type="ECO:0000256" key="5">
    <source>
        <dbReference type="SAM" id="Phobius"/>
    </source>
</evidence>
<feature type="transmembrane region" description="Helical" evidence="5">
    <location>
        <begin position="410"/>
        <end position="429"/>
    </location>
</feature>
<comment type="caution">
    <text evidence="7">The sequence shown here is derived from an EMBL/GenBank/DDBJ whole genome shotgun (WGS) entry which is preliminary data.</text>
</comment>
<keyword evidence="3 5" id="KW-1133">Transmembrane helix</keyword>
<dbReference type="EMBL" id="QJRG01000034">
    <property type="protein sequence ID" value="RWU25015.1"/>
    <property type="molecule type" value="Genomic_DNA"/>
</dbReference>
<organism evidence="7 8">
    <name type="scientific">Pseudomonas alkylphenolica</name>
    <dbReference type="NCBI Taxonomy" id="237609"/>
    <lineage>
        <taxon>Bacteria</taxon>
        <taxon>Pseudomonadati</taxon>
        <taxon>Pseudomonadota</taxon>
        <taxon>Gammaproteobacteria</taxon>
        <taxon>Pseudomonadales</taxon>
        <taxon>Pseudomonadaceae</taxon>
        <taxon>Pseudomonas</taxon>
    </lineage>
</organism>
<evidence type="ECO:0000256" key="1">
    <source>
        <dbReference type="ARBA" id="ARBA00004141"/>
    </source>
</evidence>
<evidence type="ECO:0000313" key="7">
    <source>
        <dbReference type="EMBL" id="RWU25015.1"/>
    </source>
</evidence>
<feature type="transmembrane region" description="Helical" evidence="5">
    <location>
        <begin position="146"/>
        <end position="170"/>
    </location>
</feature>
<dbReference type="GO" id="GO:0005886">
    <property type="term" value="C:plasma membrane"/>
    <property type="evidence" value="ECO:0007669"/>
    <property type="project" value="TreeGrafter"/>
</dbReference>
<keyword evidence="4 5" id="KW-0472">Membrane</keyword>
<feature type="transmembrane region" description="Helical" evidence="5">
    <location>
        <begin position="320"/>
        <end position="338"/>
    </location>
</feature>
<feature type="transmembrane region" description="Helical" evidence="5">
    <location>
        <begin position="176"/>
        <end position="196"/>
    </location>
</feature>
<feature type="transmembrane region" description="Helical" evidence="5">
    <location>
        <begin position="255"/>
        <end position="273"/>
    </location>
</feature>
<name>A0A443ZW65_9PSED</name>
<dbReference type="CDD" id="cd17365">
    <property type="entry name" value="MFS_PcaK_like"/>
    <property type="match status" value="1"/>
</dbReference>
<dbReference type="PANTHER" id="PTHR23508:SF10">
    <property type="entry name" value="CARBOXYLIC ACID TRANSPORTER PROTEIN HOMOLOG"/>
    <property type="match status" value="1"/>
</dbReference>
<feature type="transmembrane region" description="Helical" evidence="5">
    <location>
        <begin position="88"/>
        <end position="107"/>
    </location>
</feature>
<dbReference type="Pfam" id="PF07690">
    <property type="entry name" value="MFS_1"/>
    <property type="match status" value="1"/>
</dbReference>
<evidence type="ECO:0000256" key="2">
    <source>
        <dbReference type="ARBA" id="ARBA00022692"/>
    </source>
</evidence>
<feature type="transmembrane region" description="Helical" evidence="5">
    <location>
        <begin position="285"/>
        <end position="308"/>
    </location>
</feature>
<accession>A0A443ZW65</accession>
<dbReference type="AlphaFoldDB" id="A0A443ZW65"/>
<dbReference type="InterPro" id="IPR020846">
    <property type="entry name" value="MFS_dom"/>
</dbReference>
<proteinExistence type="predicted"/>
<reference evidence="7 8" key="1">
    <citation type="submission" date="2018-06" db="EMBL/GenBank/DDBJ databases">
        <title>Bacteria isolated from soil of Wuhan.</title>
        <authorList>
            <person name="Wei X."/>
            <person name="Chunhua H."/>
        </authorList>
    </citation>
    <scope>NUCLEOTIDE SEQUENCE [LARGE SCALE GENOMIC DNA]</scope>
    <source>
        <strain evidence="8">xwS2</strain>
    </source>
</reference>
<feature type="transmembrane region" description="Helical" evidence="5">
    <location>
        <begin position="56"/>
        <end position="76"/>
    </location>
</feature>
<dbReference type="GO" id="GO:0046943">
    <property type="term" value="F:carboxylic acid transmembrane transporter activity"/>
    <property type="evidence" value="ECO:0007669"/>
    <property type="project" value="TreeGrafter"/>
</dbReference>
<sequence length="445" mass="47973">MSRNDPRDHIKHAAMNRFRISLVMFCVILAALDGFDVLVMAFVAPSLAASWQLSSSALGALFSAGMIGTAIGAFILAPQGDRFGRRPLTLFCLMLLALSMLVSVFTRDFLEMFIARLFTGVGVGAMLATINIMITEYANDRRRSLCNAGMSVGVPLGATLGGLMSVLLIHQYGWQAPFVFGAVAAIVLIPVAWWLFPESLEYLIEKRPSRALERVNAILPRLGLSTLSELPEPRAAHVTADRLSDLLRPALRSRFIASCIMYFCIMMTFYFVSSWTPKILTDAGLSITGGISGAMLLSLGGMIGCLSYGLLASKIGAHRLAGITMICLFSMMLVFSNMGYQPNLLVGVALTLGFFLYSAVTTLYVVVPIVFPATLRGTGTGIAMGVGRIGAVFGPYLAGVLIDLGWSREQYFLILATPTLLAAMLLLVLRPSKVELASRQVSSAL</sequence>
<evidence type="ECO:0000256" key="4">
    <source>
        <dbReference type="ARBA" id="ARBA00023136"/>
    </source>
</evidence>
<feature type="transmembrane region" description="Helical" evidence="5">
    <location>
        <begin position="20"/>
        <end position="44"/>
    </location>
</feature>
<feature type="transmembrane region" description="Helical" evidence="5">
    <location>
        <begin position="344"/>
        <end position="367"/>
    </location>
</feature>
<evidence type="ECO:0000259" key="6">
    <source>
        <dbReference type="PROSITE" id="PS50850"/>
    </source>
</evidence>
<comment type="subcellular location">
    <subcellularLocation>
        <location evidence="1">Membrane</location>
        <topology evidence="1">Multi-pass membrane protein</topology>
    </subcellularLocation>
</comment>
<gene>
    <name evidence="7" type="ORF">DM813_04575</name>
</gene>
<dbReference type="Proteomes" id="UP000288983">
    <property type="component" value="Unassembled WGS sequence"/>
</dbReference>
<evidence type="ECO:0000313" key="8">
    <source>
        <dbReference type="Proteomes" id="UP000288983"/>
    </source>
</evidence>
<dbReference type="PROSITE" id="PS50850">
    <property type="entry name" value="MFS"/>
    <property type="match status" value="1"/>
</dbReference>
<dbReference type="RefSeq" id="WP_128322230.1">
    <property type="nucleotide sequence ID" value="NZ_QJRG01000034.1"/>
</dbReference>
<dbReference type="Gene3D" id="1.20.1250.20">
    <property type="entry name" value="MFS general substrate transporter like domains"/>
    <property type="match status" value="1"/>
</dbReference>
<keyword evidence="2 5" id="KW-0812">Transmembrane</keyword>
<dbReference type="OrthoDB" id="7066727at2"/>
<feature type="domain" description="Major facilitator superfamily (MFS) profile" evidence="6">
    <location>
        <begin position="22"/>
        <end position="434"/>
    </location>
</feature>
<dbReference type="InterPro" id="IPR036259">
    <property type="entry name" value="MFS_trans_sf"/>
</dbReference>
<protein>
    <recommendedName>
        <fullName evidence="6">Major facilitator superfamily (MFS) profile domain-containing protein</fullName>
    </recommendedName>
</protein>
<dbReference type="PANTHER" id="PTHR23508">
    <property type="entry name" value="CARBOXYLIC ACID TRANSPORTER PROTEIN HOMOLOG"/>
    <property type="match status" value="1"/>
</dbReference>
<feature type="transmembrane region" description="Helical" evidence="5">
    <location>
        <begin position="113"/>
        <end position="134"/>
    </location>
</feature>
<dbReference type="InterPro" id="IPR011701">
    <property type="entry name" value="MFS"/>
</dbReference>